<reference evidence="2 3" key="1">
    <citation type="submission" date="2018-03" db="EMBL/GenBank/DDBJ databases">
        <authorList>
            <person name="Keele B.F."/>
        </authorList>
    </citation>
    <scope>NUCLEOTIDE SEQUENCE [LARGE SCALE GENOMIC DNA]</scope>
    <source>
        <strain evidence="2 3">CECT 8599</strain>
    </source>
</reference>
<evidence type="ECO:0000259" key="1">
    <source>
        <dbReference type="Pfam" id="PF04273"/>
    </source>
</evidence>
<feature type="domain" description="Beta-lactamase hydrolase-like protein phosphatase-like" evidence="1">
    <location>
        <begin position="2"/>
        <end position="109"/>
    </location>
</feature>
<organism evidence="2 3">
    <name type="scientific">Ascidiaceihabitans donghaensis</name>
    <dbReference type="NCBI Taxonomy" id="1510460"/>
    <lineage>
        <taxon>Bacteria</taxon>
        <taxon>Pseudomonadati</taxon>
        <taxon>Pseudomonadota</taxon>
        <taxon>Alphaproteobacteria</taxon>
        <taxon>Rhodobacterales</taxon>
        <taxon>Paracoccaceae</taxon>
        <taxon>Ascidiaceihabitans</taxon>
    </lineage>
</organism>
<dbReference type="SUPFAM" id="SSF52799">
    <property type="entry name" value="(Phosphotyrosine protein) phosphatases II"/>
    <property type="match status" value="1"/>
</dbReference>
<keyword evidence="3" id="KW-1185">Reference proteome</keyword>
<accession>A0A2R8BG28</accession>
<dbReference type="InterPro" id="IPR005939">
    <property type="entry name" value="BLH_phosphatase-like"/>
</dbReference>
<dbReference type="AlphaFoldDB" id="A0A2R8BG28"/>
<dbReference type="EC" id="3.-.-.-" evidence="2"/>
<dbReference type="Pfam" id="PF04273">
    <property type="entry name" value="BLH_phosphatase"/>
    <property type="match status" value="1"/>
</dbReference>
<dbReference type="InterPro" id="IPR029021">
    <property type="entry name" value="Prot-tyrosine_phosphatase-like"/>
</dbReference>
<dbReference type="Gene3D" id="3.90.190.10">
    <property type="entry name" value="Protein tyrosine phosphatase superfamily"/>
    <property type="match status" value="1"/>
</dbReference>
<dbReference type="RefSeq" id="WP_108828974.1">
    <property type="nucleotide sequence ID" value="NZ_OMOR01000001.1"/>
</dbReference>
<dbReference type="EMBL" id="OMOR01000001">
    <property type="protein sequence ID" value="SPH21964.1"/>
    <property type="molecule type" value="Genomic_DNA"/>
</dbReference>
<keyword evidence="2" id="KW-0378">Hydrolase</keyword>
<dbReference type="NCBIfam" id="TIGR01244">
    <property type="entry name" value="TIGR01244 family sulfur transferase"/>
    <property type="match status" value="1"/>
</dbReference>
<sequence>MDIREITPAYSVAPQIDLNDFPAIAAAGFKAVICNRPDPEIPPSHHAAEMQKAAHAAGLVFYNLPLTHHTMTAEVIAQHMAYAEENTPVLAYCASGTRCTVAWALGSAAKGVDISEILTKSSAAGYALDALRPSLEVAAAQS</sequence>
<gene>
    <name evidence="2" type="primary">blh_1</name>
    <name evidence="2" type="ORF">ASD8599_02711</name>
</gene>
<dbReference type="OrthoDB" id="9805710at2"/>
<protein>
    <submittedName>
        <fullName evidence="2">Beta-lactamase hydrolase-like protein</fullName>
        <ecNumber evidence="2">3.-.-.-</ecNumber>
    </submittedName>
</protein>
<name>A0A2R8BG28_9RHOB</name>
<dbReference type="Proteomes" id="UP000244880">
    <property type="component" value="Unassembled WGS sequence"/>
</dbReference>
<dbReference type="GO" id="GO:0016787">
    <property type="term" value="F:hydrolase activity"/>
    <property type="evidence" value="ECO:0007669"/>
    <property type="project" value="UniProtKB-KW"/>
</dbReference>
<evidence type="ECO:0000313" key="2">
    <source>
        <dbReference type="EMBL" id="SPH21964.1"/>
    </source>
</evidence>
<evidence type="ECO:0000313" key="3">
    <source>
        <dbReference type="Proteomes" id="UP000244880"/>
    </source>
</evidence>
<proteinExistence type="predicted"/>